<protein>
    <submittedName>
        <fullName evidence="1">Uncharacterized protein</fullName>
    </submittedName>
</protein>
<evidence type="ECO:0000313" key="1">
    <source>
        <dbReference type="EMBL" id="JAH46130.1"/>
    </source>
</evidence>
<reference evidence="1" key="1">
    <citation type="submission" date="2014-11" db="EMBL/GenBank/DDBJ databases">
        <authorList>
            <person name="Amaro Gonzalez C."/>
        </authorList>
    </citation>
    <scope>NUCLEOTIDE SEQUENCE</scope>
</reference>
<dbReference type="EMBL" id="GBXM01062447">
    <property type="protein sequence ID" value="JAH46130.1"/>
    <property type="molecule type" value="Transcribed_RNA"/>
</dbReference>
<sequence>MLRRGTAKDNY</sequence>
<proteinExistence type="predicted"/>
<name>A0A0E9SZL4_ANGAN</name>
<organism evidence="1">
    <name type="scientific">Anguilla anguilla</name>
    <name type="common">European freshwater eel</name>
    <name type="synonym">Muraena anguilla</name>
    <dbReference type="NCBI Taxonomy" id="7936"/>
    <lineage>
        <taxon>Eukaryota</taxon>
        <taxon>Metazoa</taxon>
        <taxon>Chordata</taxon>
        <taxon>Craniata</taxon>
        <taxon>Vertebrata</taxon>
        <taxon>Euteleostomi</taxon>
        <taxon>Actinopterygii</taxon>
        <taxon>Neopterygii</taxon>
        <taxon>Teleostei</taxon>
        <taxon>Anguilliformes</taxon>
        <taxon>Anguillidae</taxon>
        <taxon>Anguilla</taxon>
    </lineage>
</organism>
<reference evidence="1" key="2">
    <citation type="journal article" date="2015" name="Fish Shellfish Immunol.">
        <title>Early steps in the European eel (Anguilla anguilla)-Vibrio vulnificus interaction in the gills: Role of the RtxA13 toxin.</title>
        <authorList>
            <person name="Callol A."/>
            <person name="Pajuelo D."/>
            <person name="Ebbesson L."/>
            <person name="Teles M."/>
            <person name="MacKenzie S."/>
            <person name="Amaro C."/>
        </authorList>
    </citation>
    <scope>NUCLEOTIDE SEQUENCE</scope>
</reference>
<accession>A0A0E9SZL4</accession>